<dbReference type="GO" id="GO:0046983">
    <property type="term" value="F:protein dimerization activity"/>
    <property type="evidence" value="ECO:0007669"/>
    <property type="project" value="InterPro"/>
</dbReference>
<reference evidence="14" key="1">
    <citation type="submission" date="2019-05" db="EMBL/GenBank/DDBJ databases">
        <title>Complete genome sequencing of Dialister sp. strain 5BBH33.</title>
        <authorList>
            <person name="Sakamoto M."/>
            <person name="Murakami T."/>
            <person name="Mori H."/>
        </authorList>
    </citation>
    <scope>NUCLEOTIDE SEQUENCE [LARGE SCALE GENOMIC DNA]</scope>
    <source>
        <strain evidence="14">5BBH33</strain>
    </source>
</reference>
<dbReference type="InterPro" id="IPR011260">
    <property type="entry name" value="RNAP_asu_C"/>
</dbReference>
<comment type="domain">
    <text evidence="11">The N-terminal domain is essential for RNAP assembly and basal transcription, whereas the C-terminal domain is involved in interaction with transcriptional regulators and with upstream promoter elements.</text>
</comment>
<dbReference type="Pfam" id="PF01000">
    <property type="entry name" value="RNA_pol_A_bac"/>
    <property type="match status" value="1"/>
</dbReference>
<dbReference type="Pfam" id="PF03118">
    <property type="entry name" value="RNA_pol_A_CTD"/>
    <property type="match status" value="1"/>
</dbReference>
<keyword evidence="5 11" id="KW-0808">Transferase</keyword>
<evidence type="ECO:0000256" key="5">
    <source>
        <dbReference type="ARBA" id="ARBA00022679"/>
    </source>
</evidence>
<dbReference type="SUPFAM" id="SSF55257">
    <property type="entry name" value="RBP11-like subunits of RNA polymerase"/>
    <property type="match status" value="1"/>
</dbReference>
<feature type="region of interest" description="Alpha C-terminal domain (alpha-CTD)" evidence="11">
    <location>
        <begin position="255"/>
        <end position="330"/>
    </location>
</feature>
<dbReference type="GO" id="GO:0003677">
    <property type="term" value="F:DNA binding"/>
    <property type="evidence" value="ECO:0007669"/>
    <property type="project" value="UniProtKB-UniRule"/>
</dbReference>
<dbReference type="EMBL" id="AP019697">
    <property type="protein sequence ID" value="BBK25536.1"/>
    <property type="molecule type" value="Genomic_DNA"/>
</dbReference>
<evidence type="ECO:0000256" key="2">
    <source>
        <dbReference type="ARBA" id="ARBA00012418"/>
    </source>
</evidence>
<evidence type="ECO:0000256" key="11">
    <source>
        <dbReference type="HAMAP-Rule" id="MF_00059"/>
    </source>
</evidence>
<dbReference type="OrthoDB" id="9805706at2"/>
<dbReference type="FunFam" id="2.170.120.12:FF:000001">
    <property type="entry name" value="DNA-directed RNA polymerase subunit alpha"/>
    <property type="match status" value="1"/>
</dbReference>
<dbReference type="Proteomes" id="UP000320585">
    <property type="component" value="Chromosome"/>
</dbReference>
<dbReference type="InterPro" id="IPR036643">
    <property type="entry name" value="RNApol_insert_sf"/>
</dbReference>
<dbReference type="Gene3D" id="2.170.120.12">
    <property type="entry name" value="DNA-directed RNA polymerase, insert domain"/>
    <property type="match status" value="1"/>
</dbReference>
<feature type="region of interest" description="Alpha N-terminal domain (alpha-NTD)" evidence="11">
    <location>
        <begin position="1"/>
        <end position="241"/>
    </location>
</feature>
<dbReference type="KEGG" id="dho:Dia5BBH33_14710"/>
<evidence type="ECO:0000256" key="6">
    <source>
        <dbReference type="ARBA" id="ARBA00022695"/>
    </source>
</evidence>
<dbReference type="Gene3D" id="1.10.150.20">
    <property type="entry name" value="5' to 3' exonuclease, C-terminal subdomain"/>
    <property type="match status" value="1"/>
</dbReference>
<evidence type="ECO:0000256" key="1">
    <source>
        <dbReference type="ARBA" id="ARBA00007123"/>
    </source>
</evidence>
<evidence type="ECO:0000256" key="8">
    <source>
        <dbReference type="ARBA" id="ARBA00032524"/>
    </source>
</evidence>
<keyword evidence="4 11" id="KW-0240">DNA-directed RNA polymerase</keyword>
<protein>
    <recommendedName>
        <fullName evidence="3 11">DNA-directed RNA polymerase subunit alpha</fullName>
        <shortName evidence="11">RNAP subunit alpha</shortName>
        <ecNumber evidence="2 11">2.7.7.6</ecNumber>
    </recommendedName>
    <alternativeName>
        <fullName evidence="9 11">RNA polymerase subunit alpha</fullName>
    </alternativeName>
    <alternativeName>
        <fullName evidence="8 11">Transcriptase subunit alpha</fullName>
    </alternativeName>
</protein>
<evidence type="ECO:0000256" key="10">
    <source>
        <dbReference type="ARBA" id="ARBA00048552"/>
    </source>
</evidence>
<evidence type="ECO:0000259" key="12">
    <source>
        <dbReference type="SMART" id="SM00662"/>
    </source>
</evidence>
<dbReference type="GO" id="GO:0000428">
    <property type="term" value="C:DNA-directed RNA polymerase complex"/>
    <property type="evidence" value="ECO:0007669"/>
    <property type="project" value="UniProtKB-KW"/>
</dbReference>
<keyword evidence="6 11" id="KW-0548">Nucleotidyltransferase</keyword>
<dbReference type="CDD" id="cd06928">
    <property type="entry name" value="RNAP_alpha_NTD"/>
    <property type="match status" value="1"/>
</dbReference>
<dbReference type="Pfam" id="PF01193">
    <property type="entry name" value="RNA_pol_L"/>
    <property type="match status" value="1"/>
</dbReference>
<comment type="subunit">
    <text evidence="11">Homodimer. The RNAP catalytic core consists of 2 alpha, 1 beta, 1 beta' and 1 omega subunit. When a sigma factor is associated with the core the holoenzyme is formed, which can initiate transcription.</text>
</comment>
<name>A0A8D5A371_9FIRM</name>
<dbReference type="GO" id="GO:0005737">
    <property type="term" value="C:cytoplasm"/>
    <property type="evidence" value="ECO:0007669"/>
    <property type="project" value="UniProtKB-ARBA"/>
</dbReference>
<gene>
    <name evidence="11" type="primary">rpoA</name>
    <name evidence="13" type="ORF">Dia5BBH33_14710</name>
</gene>
<dbReference type="NCBIfam" id="NF003513">
    <property type="entry name" value="PRK05182.1-2"/>
    <property type="match status" value="1"/>
</dbReference>
<evidence type="ECO:0000313" key="13">
    <source>
        <dbReference type="EMBL" id="BBK25536.1"/>
    </source>
</evidence>
<evidence type="ECO:0000256" key="9">
    <source>
        <dbReference type="ARBA" id="ARBA00033070"/>
    </source>
</evidence>
<dbReference type="GeneID" id="92716696"/>
<evidence type="ECO:0000313" key="14">
    <source>
        <dbReference type="Proteomes" id="UP000320585"/>
    </source>
</evidence>
<dbReference type="Gene3D" id="3.30.1360.10">
    <property type="entry name" value="RNA polymerase, RBP11-like subunit"/>
    <property type="match status" value="1"/>
</dbReference>
<dbReference type="InterPro" id="IPR011263">
    <property type="entry name" value="DNA-dir_RNA_pol_RpoA/D/Rpb3"/>
</dbReference>
<evidence type="ECO:0000256" key="3">
    <source>
        <dbReference type="ARBA" id="ARBA00015972"/>
    </source>
</evidence>
<comment type="similarity">
    <text evidence="1 11">Belongs to the RNA polymerase alpha chain family.</text>
</comment>
<dbReference type="NCBIfam" id="TIGR02027">
    <property type="entry name" value="rpoA"/>
    <property type="match status" value="1"/>
</dbReference>
<evidence type="ECO:0000256" key="7">
    <source>
        <dbReference type="ARBA" id="ARBA00023163"/>
    </source>
</evidence>
<dbReference type="SUPFAM" id="SSF56553">
    <property type="entry name" value="Insert subdomain of RNA polymerase alpha subunit"/>
    <property type="match status" value="1"/>
</dbReference>
<dbReference type="InterPro" id="IPR011773">
    <property type="entry name" value="DNA-dir_RpoA"/>
</dbReference>
<dbReference type="SUPFAM" id="SSF47789">
    <property type="entry name" value="C-terminal domain of RNA polymerase alpha subunit"/>
    <property type="match status" value="1"/>
</dbReference>
<dbReference type="HAMAP" id="MF_00059">
    <property type="entry name" value="RNApol_bact_RpoA"/>
    <property type="match status" value="1"/>
</dbReference>
<dbReference type="EC" id="2.7.7.6" evidence="2 11"/>
<dbReference type="GO" id="GO:0003899">
    <property type="term" value="F:DNA-directed RNA polymerase activity"/>
    <property type="evidence" value="ECO:0007669"/>
    <property type="project" value="UniProtKB-UniRule"/>
</dbReference>
<evidence type="ECO:0000256" key="4">
    <source>
        <dbReference type="ARBA" id="ARBA00022478"/>
    </source>
</evidence>
<organism evidence="13 14">
    <name type="scientific">Dialister hominis</name>
    <dbReference type="NCBI Taxonomy" id="2582419"/>
    <lineage>
        <taxon>Bacteria</taxon>
        <taxon>Bacillati</taxon>
        <taxon>Bacillota</taxon>
        <taxon>Negativicutes</taxon>
        <taxon>Veillonellales</taxon>
        <taxon>Veillonellaceae</taxon>
        <taxon>Dialister</taxon>
    </lineage>
</organism>
<proteinExistence type="inferred from homology"/>
<dbReference type="GO" id="GO:0006351">
    <property type="term" value="P:DNA-templated transcription"/>
    <property type="evidence" value="ECO:0007669"/>
    <property type="project" value="UniProtKB-UniRule"/>
</dbReference>
<dbReference type="InterPro" id="IPR036603">
    <property type="entry name" value="RBP11-like"/>
</dbReference>
<dbReference type="NCBIfam" id="NF003519">
    <property type="entry name" value="PRK05182.2-5"/>
    <property type="match status" value="1"/>
</dbReference>
<keyword evidence="7 11" id="KW-0804">Transcription</keyword>
<feature type="domain" description="DNA-directed RNA polymerase RpoA/D/Rpb3-type" evidence="12">
    <location>
        <begin position="20"/>
        <end position="229"/>
    </location>
</feature>
<dbReference type="RefSeq" id="WP_022382703.1">
    <property type="nucleotide sequence ID" value="NZ_AP019697.1"/>
</dbReference>
<comment type="function">
    <text evidence="11">DNA-dependent RNA polymerase catalyzes the transcription of DNA into RNA using the four ribonucleoside triphosphates as substrates.</text>
</comment>
<sequence>MIENTSFTIKTVELSDDKRHGVFECEPLERGYGITLGNSLRRVLLSSLDGVAITSIKIDGVLHEFSTINGVREDVTDMILNLKKIRFIAHDEATFPITVRIDITKEGIFHAGDMELPAEIDVLNTELPICTLDADAHLGMEMTINRGHGYVPFSKNKRDDVVIGVIPIDSIYSPVIKCNYLVSDTRVGNEMDYDKLTLELDTDGSVQADDAVATAAKILISCFENFSKIGISQAGTDIVKDDAAEAEAEPDQDKVNEDAVRDLPIDELELSVRAFNCLKRAEINTIGELTDKTEDELTRVRNLGKKSVDEIKEKLSNFREHGLHLKDSKD</sequence>
<accession>A0A8D5A371</accession>
<dbReference type="InterPro" id="IPR011262">
    <property type="entry name" value="DNA-dir_RNA_pol_insert"/>
</dbReference>
<dbReference type="SMART" id="SM00662">
    <property type="entry name" value="RPOLD"/>
    <property type="match status" value="1"/>
</dbReference>
<comment type="catalytic activity">
    <reaction evidence="10 11">
        <text>RNA(n) + a ribonucleoside 5'-triphosphate = RNA(n+1) + diphosphate</text>
        <dbReference type="Rhea" id="RHEA:21248"/>
        <dbReference type="Rhea" id="RHEA-COMP:14527"/>
        <dbReference type="Rhea" id="RHEA-COMP:17342"/>
        <dbReference type="ChEBI" id="CHEBI:33019"/>
        <dbReference type="ChEBI" id="CHEBI:61557"/>
        <dbReference type="ChEBI" id="CHEBI:140395"/>
        <dbReference type="EC" id="2.7.7.6"/>
    </reaction>
</comment>
<keyword evidence="14" id="KW-1185">Reference proteome</keyword>
<dbReference type="AlphaFoldDB" id="A0A8D5A371"/>